<accession>A0ACD1GX23</accession>
<dbReference type="EMBL" id="KZ824988">
    <property type="protein sequence ID" value="RAH65877.1"/>
    <property type="molecule type" value="Genomic_DNA"/>
</dbReference>
<evidence type="ECO:0000313" key="1">
    <source>
        <dbReference type="EMBL" id="RAH65877.1"/>
    </source>
</evidence>
<organism evidence="1 2">
    <name type="scientific">Aspergillus aculeatinus CBS 121060</name>
    <dbReference type="NCBI Taxonomy" id="1448322"/>
    <lineage>
        <taxon>Eukaryota</taxon>
        <taxon>Fungi</taxon>
        <taxon>Dikarya</taxon>
        <taxon>Ascomycota</taxon>
        <taxon>Pezizomycotina</taxon>
        <taxon>Eurotiomycetes</taxon>
        <taxon>Eurotiomycetidae</taxon>
        <taxon>Eurotiales</taxon>
        <taxon>Aspergillaceae</taxon>
        <taxon>Aspergillus</taxon>
        <taxon>Aspergillus subgen. Circumdati</taxon>
    </lineage>
</organism>
<proteinExistence type="predicted"/>
<evidence type="ECO:0000313" key="2">
    <source>
        <dbReference type="Proteomes" id="UP000249661"/>
    </source>
</evidence>
<dbReference type="Proteomes" id="UP000249661">
    <property type="component" value="Unassembled WGS sequence"/>
</dbReference>
<gene>
    <name evidence="1" type="ORF">BO66DRAFT_332693</name>
</gene>
<protein>
    <submittedName>
        <fullName evidence="1">Glutathione-S-transferase theta, GST</fullName>
    </submittedName>
</protein>
<keyword evidence="2" id="KW-1185">Reference proteome</keyword>
<name>A0ACD1GX23_9EURO</name>
<reference evidence="1" key="1">
    <citation type="submission" date="2018-02" db="EMBL/GenBank/DDBJ databases">
        <title>The genomes of Aspergillus section Nigri reveals drivers in fungal speciation.</title>
        <authorList>
            <consortium name="DOE Joint Genome Institute"/>
            <person name="Vesth T.C."/>
            <person name="Nybo J."/>
            <person name="Theobald S."/>
            <person name="Brandl J."/>
            <person name="Frisvad J.C."/>
            <person name="Nielsen K.F."/>
            <person name="Lyhne E.K."/>
            <person name="Kogle M.E."/>
            <person name="Kuo A."/>
            <person name="Riley R."/>
            <person name="Clum A."/>
            <person name="Nolan M."/>
            <person name="Lipzen A."/>
            <person name="Salamov A."/>
            <person name="Henrissat B."/>
            <person name="Wiebenga A."/>
            <person name="De vries R.P."/>
            <person name="Grigoriev I.V."/>
            <person name="Mortensen U.H."/>
            <person name="Andersen M.R."/>
            <person name="Baker S.E."/>
        </authorList>
    </citation>
    <scope>NUCLEOTIDE SEQUENCE</scope>
    <source>
        <strain evidence="1">CBS 121060</strain>
    </source>
</reference>
<sequence length="228" mass="25445">MELTVYGYEGNPRTRIIRVVAALEGIPLHLSRVVPRMYINTEPYISEFPLSRGKVPALKAPTVKITEVIAITTYLAKVHNAAKLLGDGSQEQAAEVVSWASWANQELLGTLASWFLPLIPGLKKPGPYNEQAVANGKAASIHLLNLLEKALESKVYLVGDCLTLADLFVAMYLARGMEWILDADWRASHPNTMSYFNGISSIEQWRTVIPQMKMIEKETENKDPYSEE</sequence>